<feature type="transmembrane region" description="Helical" evidence="5">
    <location>
        <begin position="20"/>
        <end position="38"/>
    </location>
</feature>
<dbReference type="EMBL" id="VFOM01000001">
    <property type="protein sequence ID" value="TQL48633.1"/>
    <property type="molecule type" value="Genomic_DNA"/>
</dbReference>
<comment type="caution">
    <text evidence="7">The sequence shown here is derived from an EMBL/GenBank/DDBJ whole genome shotgun (WGS) entry which is preliminary data.</text>
</comment>
<name>A0A542YKL5_9MICO</name>
<feature type="domain" description="O-antigen ligase-related" evidence="6">
    <location>
        <begin position="208"/>
        <end position="353"/>
    </location>
</feature>
<dbReference type="InterPro" id="IPR007016">
    <property type="entry name" value="O-antigen_ligase-rel_domated"/>
</dbReference>
<keyword evidence="3 5" id="KW-1133">Transmembrane helix</keyword>
<keyword evidence="2 5" id="KW-0812">Transmembrane</keyword>
<dbReference type="GO" id="GO:0016020">
    <property type="term" value="C:membrane"/>
    <property type="evidence" value="ECO:0007669"/>
    <property type="project" value="UniProtKB-SubCell"/>
</dbReference>
<dbReference type="GO" id="GO:0016874">
    <property type="term" value="F:ligase activity"/>
    <property type="evidence" value="ECO:0007669"/>
    <property type="project" value="UniProtKB-KW"/>
</dbReference>
<protein>
    <submittedName>
        <fullName evidence="7">O-antigen ligase</fullName>
    </submittedName>
</protein>
<feature type="transmembrane region" description="Helical" evidence="5">
    <location>
        <begin position="44"/>
        <end position="64"/>
    </location>
</feature>
<evidence type="ECO:0000256" key="1">
    <source>
        <dbReference type="ARBA" id="ARBA00004141"/>
    </source>
</evidence>
<evidence type="ECO:0000256" key="5">
    <source>
        <dbReference type="SAM" id="Phobius"/>
    </source>
</evidence>
<reference evidence="7 8" key="1">
    <citation type="submission" date="2019-06" db="EMBL/GenBank/DDBJ databases">
        <title>Sequencing the genomes of 1000 actinobacteria strains.</title>
        <authorList>
            <person name="Klenk H.-P."/>
        </authorList>
    </citation>
    <scope>NUCLEOTIDE SEQUENCE [LARGE SCALE GENOMIC DNA]</scope>
    <source>
        <strain evidence="7 8">DSM 26477</strain>
    </source>
</reference>
<evidence type="ECO:0000313" key="7">
    <source>
        <dbReference type="EMBL" id="TQL48633.1"/>
    </source>
</evidence>
<dbReference type="PANTHER" id="PTHR37422:SF13">
    <property type="entry name" value="LIPOPOLYSACCHARIDE BIOSYNTHESIS PROTEIN PA4999-RELATED"/>
    <property type="match status" value="1"/>
</dbReference>
<feature type="transmembrane region" description="Helical" evidence="5">
    <location>
        <begin position="98"/>
        <end position="120"/>
    </location>
</feature>
<keyword evidence="7" id="KW-0436">Ligase</keyword>
<dbReference type="Pfam" id="PF04932">
    <property type="entry name" value="Wzy_C"/>
    <property type="match status" value="1"/>
</dbReference>
<feature type="transmembrane region" description="Helical" evidence="5">
    <location>
        <begin position="251"/>
        <end position="270"/>
    </location>
</feature>
<feature type="transmembrane region" description="Helical" evidence="5">
    <location>
        <begin position="340"/>
        <end position="360"/>
    </location>
</feature>
<feature type="transmembrane region" description="Helical" evidence="5">
    <location>
        <begin position="132"/>
        <end position="151"/>
    </location>
</feature>
<keyword evidence="4 5" id="KW-0472">Membrane</keyword>
<sequence length="431" mass="46895">MTHAAAAKEAYTAFFSSPRLASALATASVGLGVFAFALHRTMGWPALHAMLGLLALLSLLSLWARRESLNLTGLVPISLAVFVLWAAASVFWSQYQWATLGSLAYLFGFGVLGMHVALLRDTIQIIRAFADVLRFTFIVSLALEVLSGLLIDTPIRFLGIGAHLDQLGPISGIIGNRNELGMLAVIAGISFVIEWRTRAVEPAFAVGSLALAGVTLVLTASPIAWGTAFVAAAATAVLYGVRKLAPRYRRYWQLGTLALAAVLAVLAWSFRTPIITALNGGGELAYRLTRWREMLDLIPLHPLEGWGFIGQWNNQLPPYVLFVTGDMRETSSALNAYLDVWFQLGFVGLVAFIGVLGLAFTRSWLLAARQRSVMYTWPAIVLAALITAGLAESSLLVEFGWLTFVICCVKASQKLSWRRAFERPLEQEPLG</sequence>
<dbReference type="RefSeq" id="WP_246081403.1">
    <property type="nucleotide sequence ID" value="NZ_VFOM01000001.1"/>
</dbReference>
<organism evidence="7 8">
    <name type="scientific">Homoserinimonas aerilata</name>
    <dbReference type="NCBI Taxonomy" id="1162970"/>
    <lineage>
        <taxon>Bacteria</taxon>
        <taxon>Bacillati</taxon>
        <taxon>Actinomycetota</taxon>
        <taxon>Actinomycetes</taxon>
        <taxon>Micrococcales</taxon>
        <taxon>Microbacteriaceae</taxon>
        <taxon>Homoserinimonas</taxon>
    </lineage>
</organism>
<comment type="subcellular location">
    <subcellularLocation>
        <location evidence="1">Membrane</location>
        <topology evidence="1">Multi-pass membrane protein</topology>
    </subcellularLocation>
</comment>
<dbReference type="InterPro" id="IPR051533">
    <property type="entry name" value="WaaL-like"/>
</dbReference>
<dbReference type="Proteomes" id="UP000317998">
    <property type="component" value="Unassembled WGS sequence"/>
</dbReference>
<feature type="transmembrane region" description="Helical" evidence="5">
    <location>
        <begin position="372"/>
        <end position="390"/>
    </location>
</feature>
<dbReference type="AlphaFoldDB" id="A0A542YKL5"/>
<feature type="transmembrane region" description="Helical" evidence="5">
    <location>
        <begin position="71"/>
        <end position="92"/>
    </location>
</feature>
<evidence type="ECO:0000259" key="6">
    <source>
        <dbReference type="Pfam" id="PF04932"/>
    </source>
</evidence>
<proteinExistence type="predicted"/>
<keyword evidence="8" id="KW-1185">Reference proteome</keyword>
<evidence type="ECO:0000256" key="3">
    <source>
        <dbReference type="ARBA" id="ARBA00022989"/>
    </source>
</evidence>
<evidence type="ECO:0000313" key="8">
    <source>
        <dbReference type="Proteomes" id="UP000317998"/>
    </source>
</evidence>
<accession>A0A542YKL5</accession>
<evidence type="ECO:0000256" key="2">
    <source>
        <dbReference type="ARBA" id="ARBA00022692"/>
    </source>
</evidence>
<feature type="transmembrane region" description="Helical" evidence="5">
    <location>
        <begin position="209"/>
        <end position="239"/>
    </location>
</feature>
<dbReference type="PANTHER" id="PTHR37422">
    <property type="entry name" value="TEICHURONIC ACID BIOSYNTHESIS PROTEIN TUAE"/>
    <property type="match status" value="1"/>
</dbReference>
<gene>
    <name evidence="7" type="ORF">FB562_1731</name>
</gene>
<evidence type="ECO:0000256" key="4">
    <source>
        <dbReference type="ARBA" id="ARBA00023136"/>
    </source>
</evidence>